<dbReference type="GO" id="GO:0016887">
    <property type="term" value="F:ATP hydrolysis activity"/>
    <property type="evidence" value="ECO:0007669"/>
    <property type="project" value="InterPro"/>
</dbReference>
<dbReference type="SUPFAM" id="SSF54849">
    <property type="entry name" value="GroEL-intermediate domain like"/>
    <property type="match status" value="1"/>
</dbReference>
<dbReference type="GO" id="GO:0005524">
    <property type="term" value="F:ATP binding"/>
    <property type="evidence" value="ECO:0007669"/>
    <property type="project" value="UniProtKB-KW"/>
</dbReference>
<dbReference type="GO" id="GO:0140662">
    <property type="term" value="F:ATP-dependent protein folding chaperone"/>
    <property type="evidence" value="ECO:0007669"/>
    <property type="project" value="InterPro"/>
</dbReference>
<evidence type="ECO:0000256" key="10">
    <source>
        <dbReference type="RuleBase" id="RU004192"/>
    </source>
</evidence>
<evidence type="ECO:0000256" key="1">
    <source>
        <dbReference type="ARBA" id="ARBA00004496"/>
    </source>
</evidence>
<dbReference type="InterPro" id="IPR002194">
    <property type="entry name" value="Chaperonin_TCP-1_CS"/>
</dbReference>
<proteinExistence type="inferred from homology"/>
<evidence type="ECO:0000313" key="12">
    <source>
        <dbReference type="EnsemblPlants" id="OBART10G15610.1"/>
    </source>
</evidence>
<dbReference type="InterPro" id="IPR027413">
    <property type="entry name" value="GROEL-like_equatorial_sf"/>
</dbReference>
<dbReference type="NCBIfam" id="NF041083">
    <property type="entry name" value="thermosome_beta"/>
    <property type="match status" value="1"/>
</dbReference>
<evidence type="ECO:0000256" key="9">
    <source>
        <dbReference type="RuleBase" id="RU004187"/>
    </source>
</evidence>
<dbReference type="FunFam" id="3.50.7.10:FF:000010">
    <property type="entry name" value="T-complex protein 1 subunit delta"/>
    <property type="match status" value="1"/>
</dbReference>
<evidence type="ECO:0000256" key="11">
    <source>
        <dbReference type="SAM" id="MobiDB-lite"/>
    </source>
</evidence>
<keyword evidence="6 9" id="KW-0067">ATP-binding</keyword>
<evidence type="ECO:0000256" key="3">
    <source>
        <dbReference type="ARBA" id="ARBA00016107"/>
    </source>
</evidence>
<comment type="similarity">
    <text evidence="2 9">Belongs to the TCP-1 chaperonin family.</text>
</comment>
<dbReference type="AlphaFoldDB" id="A0A0D3HFL0"/>
<comment type="subcellular location">
    <subcellularLocation>
        <location evidence="1">Cytoplasm</location>
    </subcellularLocation>
</comment>
<name>A0A0D3HFL0_9ORYZ</name>
<dbReference type="Gene3D" id="3.30.260.10">
    <property type="entry name" value="TCP-1-like chaperonin intermediate domain"/>
    <property type="match status" value="1"/>
</dbReference>
<keyword evidence="5 9" id="KW-0547">Nucleotide-binding</keyword>
<dbReference type="NCBIfam" id="TIGR02342">
    <property type="entry name" value="chap_CCT_delta"/>
    <property type="match status" value="1"/>
</dbReference>
<dbReference type="InterPro" id="IPR053374">
    <property type="entry name" value="TCP-1_chaperonin"/>
</dbReference>
<dbReference type="PRINTS" id="PR00304">
    <property type="entry name" value="TCOMPLEXTCP1"/>
</dbReference>
<evidence type="ECO:0000256" key="7">
    <source>
        <dbReference type="ARBA" id="ARBA00023186"/>
    </source>
</evidence>
<evidence type="ECO:0000256" key="5">
    <source>
        <dbReference type="ARBA" id="ARBA00022741"/>
    </source>
</evidence>
<dbReference type="InterPro" id="IPR012717">
    <property type="entry name" value="Chap_CCT_delta"/>
</dbReference>
<evidence type="ECO:0000256" key="2">
    <source>
        <dbReference type="ARBA" id="ARBA00008020"/>
    </source>
</evidence>
<dbReference type="PROSITE" id="PS00750">
    <property type="entry name" value="TCP1_1"/>
    <property type="match status" value="1"/>
</dbReference>
<feature type="region of interest" description="Disordered" evidence="11">
    <location>
        <begin position="1"/>
        <end position="24"/>
    </location>
</feature>
<evidence type="ECO:0000256" key="4">
    <source>
        <dbReference type="ARBA" id="ARBA00022490"/>
    </source>
</evidence>
<dbReference type="PaxDb" id="65489-OBART10G15610.1"/>
<dbReference type="CDD" id="cd03338">
    <property type="entry name" value="TCP1_delta"/>
    <property type="match status" value="1"/>
</dbReference>
<dbReference type="SUPFAM" id="SSF48592">
    <property type="entry name" value="GroEL equatorial domain-like"/>
    <property type="match status" value="1"/>
</dbReference>
<dbReference type="InterPro" id="IPR054827">
    <property type="entry name" value="thermosome_alpha"/>
</dbReference>
<dbReference type="InterPro" id="IPR002423">
    <property type="entry name" value="Cpn60/GroEL/TCP-1"/>
</dbReference>
<dbReference type="Gramene" id="OBART10G15610.1">
    <property type="protein sequence ID" value="OBART10G15610.1"/>
    <property type="gene ID" value="OBART10G15610"/>
</dbReference>
<dbReference type="PROSITE" id="PS00995">
    <property type="entry name" value="TCP1_3"/>
    <property type="match status" value="1"/>
</dbReference>
<dbReference type="eggNOG" id="KOG0358">
    <property type="taxonomic scope" value="Eukaryota"/>
</dbReference>
<dbReference type="NCBIfam" id="NF041082">
    <property type="entry name" value="thermosome_alpha"/>
    <property type="match status" value="1"/>
</dbReference>
<dbReference type="Gene3D" id="1.10.560.10">
    <property type="entry name" value="GroEL-like equatorial domain"/>
    <property type="match status" value="1"/>
</dbReference>
<dbReference type="InterPro" id="IPR027409">
    <property type="entry name" value="GroEL-like_apical_dom_sf"/>
</dbReference>
<dbReference type="GO" id="GO:0051082">
    <property type="term" value="F:unfolded protein binding"/>
    <property type="evidence" value="ECO:0007669"/>
    <property type="project" value="InterPro"/>
</dbReference>
<feature type="compositionally biased region" description="Low complexity" evidence="11">
    <location>
        <begin position="1"/>
        <end position="10"/>
    </location>
</feature>
<dbReference type="Gene3D" id="3.50.7.10">
    <property type="entry name" value="GroEL"/>
    <property type="match status" value="1"/>
</dbReference>
<evidence type="ECO:0000256" key="6">
    <source>
        <dbReference type="ARBA" id="ARBA00022840"/>
    </source>
</evidence>
<dbReference type="PANTHER" id="PTHR11353">
    <property type="entry name" value="CHAPERONIN"/>
    <property type="match status" value="1"/>
</dbReference>
<evidence type="ECO:0000256" key="8">
    <source>
        <dbReference type="ARBA" id="ARBA00024677"/>
    </source>
</evidence>
<dbReference type="Proteomes" id="UP000026960">
    <property type="component" value="Chromosome 10"/>
</dbReference>
<feature type="compositionally biased region" description="Basic and acidic residues" evidence="11">
    <location>
        <begin position="13"/>
        <end position="24"/>
    </location>
</feature>
<evidence type="ECO:0000313" key="13">
    <source>
        <dbReference type="Proteomes" id="UP000026960"/>
    </source>
</evidence>
<keyword evidence="4" id="KW-0963">Cytoplasm</keyword>
<keyword evidence="7 9" id="KW-0143">Chaperone</keyword>
<organism evidence="12">
    <name type="scientific">Oryza barthii</name>
    <dbReference type="NCBI Taxonomy" id="65489"/>
    <lineage>
        <taxon>Eukaryota</taxon>
        <taxon>Viridiplantae</taxon>
        <taxon>Streptophyta</taxon>
        <taxon>Embryophyta</taxon>
        <taxon>Tracheophyta</taxon>
        <taxon>Spermatophyta</taxon>
        <taxon>Magnoliopsida</taxon>
        <taxon>Liliopsida</taxon>
        <taxon>Poales</taxon>
        <taxon>Poaceae</taxon>
        <taxon>BOP clade</taxon>
        <taxon>Oryzoideae</taxon>
        <taxon>Oryzeae</taxon>
        <taxon>Oryzinae</taxon>
        <taxon>Oryza</taxon>
    </lineage>
</organism>
<dbReference type="Pfam" id="PF00118">
    <property type="entry name" value="Cpn60_TCP1"/>
    <property type="match status" value="1"/>
</dbReference>
<dbReference type="InterPro" id="IPR027410">
    <property type="entry name" value="TCP-1-like_intermed_sf"/>
</dbReference>
<dbReference type="GO" id="GO:0005737">
    <property type="term" value="C:cytoplasm"/>
    <property type="evidence" value="ECO:0007669"/>
    <property type="project" value="UniProtKB-SubCell"/>
</dbReference>
<accession>A0A0D3HFL0</accession>
<dbReference type="STRING" id="65489.A0A0D3HFL0"/>
<dbReference type="SUPFAM" id="SSF52029">
    <property type="entry name" value="GroEL apical domain-like"/>
    <property type="match status" value="1"/>
</dbReference>
<sequence length="546" mass="58622">MAAAVAASPAQSRKTETYTDTKRRDDVRGLNIAAGRAVAAAARTSLGPRGMDKMISSSSSGGGDQAAHEAVIITNDGATILSRMPLLQPAARMLADLSRSQDAAAGDGTTTVVVLAGSLLRRAQSLLSAGAHPTAAADALHLLAARAVVILHGMAIPVELSDRDALVKSASTALNSKVVSQYSTLLSPLAVDAALAVVDPAHPYLLDLRDIRVVKKLGGTVDDTELIRGLVLDKKASHVAGGPTRIEGAKIAVIQFQVSPPKTDIEQSVVVSDYAQMDRILREERNYILGMVKKIKASGCNVLLIQKSILRDSVTDLSLHYLAKAKIMVVKDVERDEIEFITKTLNCMPIASIEHFREDKLGYAHLVEEISVGEGNNNKIVKITGIKNMGRTATVLVRGSNQMVIDEAQRSLHDAFCVIRCLVNKRFLIAGGGAPEIEMSLQLAAWAKELRGMESYCVREFAEALEVIPYTLAENAGLDPISIVTELRNRHAKGEKNAGINVRKGRITNILEENVVQPLLVSTSAITLACECVRMILKIDDIVTVR</sequence>
<protein>
    <recommendedName>
        <fullName evidence="3 10">T-complex protein 1 subunit delta</fullName>
    </recommendedName>
</protein>
<dbReference type="InterPro" id="IPR017998">
    <property type="entry name" value="Chaperone_TCP-1"/>
</dbReference>
<dbReference type="HOGENOM" id="CLU_008891_9_1_1"/>
<reference evidence="12" key="1">
    <citation type="journal article" date="2009" name="Rice">
        <title>De Novo Next Generation Sequencing of Plant Genomes.</title>
        <authorList>
            <person name="Rounsley S."/>
            <person name="Marri P.R."/>
            <person name="Yu Y."/>
            <person name="He R."/>
            <person name="Sisneros N."/>
            <person name="Goicoechea J.L."/>
            <person name="Lee S.J."/>
            <person name="Angelova A."/>
            <person name="Kudrna D."/>
            <person name="Luo M."/>
            <person name="Affourtit J."/>
            <person name="Desany B."/>
            <person name="Knight J."/>
            <person name="Niazi F."/>
            <person name="Egholm M."/>
            <person name="Wing R.A."/>
        </authorList>
    </citation>
    <scope>NUCLEOTIDE SEQUENCE [LARGE SCALE GENOMIC DNA]</scope>
    <source>
        <strain evidence="12">cv. IRGC 105608</strain>
    </source>
</reference>
<comment type="function">
    <text evidence="8">Molecular chaperone; assists the folding of proteins upon ATP hydrolysis. Known to play a role, in vitro, in the folding of actin and tubulin.</text>
</comment>
<dbReference type="EnsemblPlants" id="OBART10G15610.1">
    <property type="protein sequence ID" value="OBART10G15610.1"/>
    <property type="gene ID" value="OBART10G15610"/>
</dbReference>
<reference evidence="12" key="2">
    <citation type="submission" date="2015-03" db="UniProtKB">
        <authorList>
            <consortium name="EnsemblPlants"/>
        </authorList>
    </citation>
    <scope>IDENTIFICATION</scope>
</reference>
<keyword evidence="13" id="KW-1185">Reference proteome</keyword>